<accession>M1ZBG9</accession>
<evidence type="ECO:0000313" key="4">
    <source>
        <dbReference type="Proteomes" id="UP000245423"/>
    </source>
</evidence>
<dbReference type="InterPro" id="IPR010921">
    <property type="entry name" value="Trp_repressor/repl_initiator"/>
</dbReference>
<dbReference type="InterPro" id="IPR052057">
    <property type="entry name" value="IS150/IS1296_orfA-like"/>
</dbReference>
<organism evidence="3 4">
    <name type="scientific">[Clostridium] ultunense Esp</name>
    <dbReference type="NCBI Taxonomy" id="1288971"/>
    <lineage>
        <taxon>Bacteria</taxon>
        <taxon>Bacillati</taxon>
        <taxon>Bacillota</taxon>
        <taxon>Tissierellia</taxon>
        <taxon>Tissierellales</taxon>
        <taxon>Tepidimicrobiaceae</taxon>
        <taxon>Schnuerera</taxon>
    </lineage>
</organism>
<dbReference type="InterPro" id="IPR036388">
    <property type="entry name" value="WH-like_DNA-bd_sf"/>
</dbReference>
<reference evidence="3 4" key="1">
    <citation type="submission" date="2016-11" db="EMBL/GenBank/DDBJ databases">
        <authorList>
            <person name="Manzoor S."/>
        </authorList>
    </citation>
    <scope>NUCLEOTIDE SEQUENCE [LARGE SCALE GENOMIC DNA]</scope>
    <source>
        <strain evidence="3">Clostridium ultunense strain Esp</strain>
    </source>
</reference>
<dbReference type="EMBL" id="LT669839">
    <property type="protein sequence ID" value="SHD77835.1"/>
    <property type="molecule type" value="Genomic_DNA"/>
</dbReference>
<dbReference type="SUPFAM" id="SSF48295">
    <property type="entry name" value="TrpR-like"/>
    <property type="match status" value="2"/>
</dbReference>
<dbReference type="GO" id="GO:0043565">
    <property type="term" value="F:sequence-specific DNA binding"/>
    <property type="evidence" value="ECO:0007669"/>
    <property type="project" value="InterPro"/>
</dbReference>
<dbReference type="GO" id="GO:0006313">
    <property type="term" value="P:DNA transposition"/>
    <property type="evidence" value="ECO:0007669"/>
    <property type="project" value="InterPro"/>
</dbReference>
<protein>
    <recommendedName>
        <fullName evidence="2">Insertion element IS150 protein InsJ-like helix-turn-helix domain-containing protein</fullName>
    </recommendedName>
</protein>
<evidence type="ECO:0000256" key="1">
    <source>
        <dbReference type="ARBA" id="ARBA00038232"/>
    </source>
</evidence>
<comment type="similarity">
    <text evidence="1">Belongs to the IS150/IS1296 orfA family.</text>
</comment>
<dbReference type="OrthoDB" id="2357599at2"/>
<proteinExistence type="inferred from homology"/>
<keyword evidence="4" id="KW-1185">Reference proteome</keyword>
<gene>
    <name evidence="3" type="ORF">CUESP1_2489</name>
</gene>
<dbReference type="InterPro" id="IPR055247">
    <property type="entry name" value="InsJ-like_HTH"/>
</dbReference>
<dbReference type="RefSeq" id="WP_005585083.1">
    <property type="nucleotide sequence ID" value="NZ_LT669839.1"/>
</dbReference>
<dbReference type="PANTHER" id="PTHR33795">
    <property type="entry name" value="INSERTION ELEMENT IS150 PROTEIN INSJ"/>
    <property type="match status" value="1"/>
</dbReference>
<dbReference type="InterPro" id="IPR002514">
    <property type="entry name" value="Transposase_8"/>
</dbReference>
<dbReference type="Pfam" id="PF01527">
    <property type="entry name" value="HTH_Tnp_1"/>
    <property type="match status" value="1"/>
</dbReference>
<feature type="domain" description="Insertion element IS150 protein InsJ-like helix-turn-helix" evidence="2">
    <location>
        <begin position="74"/>
        <end position="115"/>
    </location>
</feature>
<dbReference type="Proteomes" id="UP000245423">
    <property type="component" value="Chromosome 1"/>
</dbReference>
<evidence type="ECO:0000313" key="3">
    <source>
        <dbReference type="EMBL" id="SHD77835.1"/>
    </source>
</evidence>
<name>M1ZBG9_9FIRM</name>
<dbReference type="AlphaFoldDB" id="M1ZBG9"/>
<dbReference type="Gene3D" id="1.10.10.10">
    <property type="entry name" value="Winged helix-like DNA-binding domain superfamily/Winged helix DNA-binding domain"/>
    <property type="match status" value="2"/>
</dbReference>
<evidence type="ECO:0000259" key="2">
    <source>
        <dbReference type="Pfam" id="PF13518"/>
    </source>
</evidence>
<dbReference type="GO" id="GO:0004803">
    <property type="term" value="F:transposase activity"/>
    <property type="evidence" value="ECO:0007669"/>
    <property type="project" value="InterPro"/>
</dbReference>
<dbReference type="Pfam" id="PF13518">
    <property type="entry name" value="HTH_28"/>
    <property type="match status" value="1"/>
</dbReference>
<sequence>MGRKPKFSKDFKLSVVEEYVSGKYSLSDLSTKYNIVTSVINRWINKWYNGIEIKDYDPKGDVYTMKSRKTTFQERLEIVKWVIDNNMSYKDAAEKYGITYALVYRWTRAYIDKGQKH</sequence>
<dbReference type="HOGENOM" id="CLU_162581_0_0_9"/>
<dbReference type="PANTHER" id="PTHR33795:SF1">
    <property type="entry name" value="INSERTION ELEMENT IS150 PROTEIN INSJ"/>
    <property type="match status" value="1"/>
</dbReference>